<feature type="region of interest" description="Disordered" evidence="1">
    <location>
        <begin position="52"/>
        <end position="78"/>
    </location>
</feature>
<sequence>MELHVLSDKATEQFQKDQNENVPPSHDQMHTTSALCFSRGTIYNLQPICKTRPNGGDVVGKSPRCVSPPGSPGAGDRGAVRVDLLHASRPPRRTRARGHPPPAPAFVYFCVAAQNGEG</sequence>
<reference evidence="2 3" key="1">
    <citation type="submission" date="2021-07" db="EMBL/GenBank/DDBJ databases">
        <title>The Aristolochia fimbriata genome: insights into angiosperm evolution, floral development and chemical biosynthesis.</title>
        <authorList>
            <person name="Jiao Y."/>
        </authorList>
    </citation>
    <scope>NUCLEOTIDE SEQUENCE [LARGE SCALE GENOMIC DNA]</scope>
    <source>
        <strain evidence="2">IBCAS-2021</strain>
        <tissue evidence="2">Leaf</tissue>
    </source>
</reference>
<organism evidence="2 3">
    <name type="scientific">Aristolochia fimbriata</name>
    <name type="common">White veined hardy Dutchman's pipe vine</name>
    <dbReference type="NCBI Taxonomy" id="158543"/>
    <lineage>
        <taxon>Eukaryota</taxon>
        <taxon>Viridiplantae</taxon>
        <taxon>Streptophyta</taxon>
        <taxon>Embryophyta</taxon>
        <taxon>Tracheophyta</taxon>
        <taxon>Spermatophyta</taxon>
        <taxon>Magnoliopsida</taxon>
        <taxon>Magnoliidae</taxon>
        <taxon>Piperales</taxon>
        <taxon>Aristolochiaceae</taxon>
        <taxon>Aristolochia</taxon>
    </lineage>
</organism>
<name>A0AAV7ELC5_ARIFI</name>
<dbReference type="EMBL" id="JAINDJ010000005">
    <property type="protein sequence ID" value="KAG9448023.1"/>
    <property type="molecule type" value="Genomic_DNA"/>
</dbReference>
<keyword evidence="3" id="KW-1185">Reference proteome</keyword>
<dbReference type="AlphaFoldDB" id="A0AAV7ELC5"/>
<feature type="region of interest" description="Disordered" evidence="1">
    <location>
        <begin position="1"/>
        <end position="30"/>
    </location>
</feature>
<evidence type="ECO:0000256" key="1">
    <source>
        <dbReference type="SAM" id="MobiDB-lite"/>
    </source>
</evidence>
<comment type="caution">
    <text evidence="2">The sequence shown here is derived from an EMBL/GenBank/DDBJ whole genome shotgun (WGS) entry which is preliminary data.</text>
</comment>
<dbReference type="Proteomes" id="UP000825729">
    <property type="component" value="Unassembled WGS sequence"/>
</dbReference>
<feature type="compositionally biased region" description="Basic and acidic residues" evidence="1">
    <location>
        <begin position="1"/>
        <end position="19"/>
    </location>
</feature>
<protein>
    <submittedName>
        <fullName evidence="2">Uncharacterized protein</fullName>
    </submittedName>
</protein>
<evidence type="ECO:0000313" key="2">
    <source>
        <dbReference type="EMBL" id="KAG9448023.1"/>
    </source>
</evidence>
<gene>
    <name evidence="2" type="ORF">H6P81_014151</name>
</gene>
<evidence type="ECO:0000313" key="3">
    <source>
        <dbReference type="Proteomes" id="UP000825729"/>
    </source>
</evidence>
<accession>A0AAV7ELC5</accession>
<proteinExistence type="predicted"/>